<feature type="transmembrane region" description="Helical" evidence="10">
    <location>
        <begin position="41"/>
        <end position="59"/>
    </location>
</feature>
<keyword evidence="7 10" id="KW-0812">Transmembrane</keyword>
<keyword evidence="6" id="KW-1003">Cell membrane</keyword>
<keyword evidence="12" id="KW-1185">Reference proteome</keyword>
<dbReference type="InterPro" id="IPR006419">
    <property type="entry name" value="NMN_transpt_PnuC"/>
</dbReference>
<evidence type="ECO:0000256" key="10">
    <source>
        <dbReference type="SAM" id="Phobius"/>
    </source>
</evidence>
<evidence type="ECO:0000256" key="5">
    <source>
        <dbReference type="ARBA" id="ARBA00022448"/>
    </source>
</evidence>
<sequence length="211" mass="24377">MMNLSEWIQIFINQLKAVPVLEWLGVSFGVAEVLFARANKIWLYPCGIIAVVISTYIFFHSGLYAESALNLYYFVMSVYGWWWWEKRKGHAAPDVTRANKMDWVKTIAIVVVAFITLYLVLINFTDSTVPVFDSWVSATAWAGMWLLAKRKIENWILLNISNAFAIPLLIYKGLPLYAILTLFLFVIAVMGYIKWNKIIKQKEKVNAFSFE</sequence>
<accession>A0ABS9SMG3</accession>
<dbReference type="PANTHER" id="PTHR36122:SF2">
    <property type="entry name" value="NICOTINAMIDE RIBOSIDE TRANSPORTER PNUC"/>
    <property type="match status" value="1"/>
</dbReference>
<feature type="transmembrane region" description="Helical" evidence="10">
    <location>
        <begin position="65"/>
        <end position="84"/>
    </location>
</feature>
<reference evidence="11 12" key="1">
    <citation type="submission" date="2022-02" db="EMBL/GenBank/DDBJ databases">
        <authorList>
            <person name="Min J."/>
        </authorList>
    </citation>
    <scope>NUCLEOTIDE SEQUENCE [LARGE SCALE GENOMIC DNA]</scope>
    <source>
        <strain evidence="11 12">GR10-1</strain>
    </source>
</reference>
<comment type="subcellular location">
    <subcellularLocation>
        <location evidence="2">Cell membrane</location>
        <topology evidence="2">Multi-pass membrane protein</topology>
    </subcellularLocation>
</comment>
<keyword evidence="5" id="KW-0813">Transport</keyword>
<evidence type="ECO:0000256" key="9">
    <source>
        <dbReference type="ARBA" id="ARBA00023136"/>
    </source>
</evidence>
<dbReference type="Proteomes" id="UP001202248">
    <property type="component" value="Unassembled WGS sequence"/>
</dbReference>
<feature type="transmembrane region" description="Helical" evidence="10">
    <location>
        <begin position="104"/>
        <end position="124"/>
    </location>
</feature>
<name>A0ABS9SMG3_9BACT</name>
<dbReference type="EMBL" id="JAKWBL010000004">
    <property type="protein sequence ID" value="MCH5599547.1"/>
    <property type="molecule type" value="Genomic_DNA"/>
</dbReference>
<evidence type="ECO:0000256" key="3">
    <source>
        <dbReference type="ARBA" id="ARBA00006669"/>
    </source>
</evidence>
<proteinExistence type="inferred from homology"/>
<evidence type="ECO:0000313" key="12">
    <source>
        <dbReference type="Proteomes" id="UP001202248"/>
    </source>
</evidence>
<evidence type="ECO:0000313" key="11">
    <source>
        <dbReference type="EMBL" id="MCH5599547.1"/>
    </source>
</evidence>
<protein>
    <recommendedName>
        <fullName evidence="4">Nicotinamide riboside transporter PnuC</fullName>
    </recommendedName>
</protein>
<gene>
    <name evidence="11" type="primary">pnuC</name>
    <name evidence="11" type="ORF">MKP09_17370</name>
</gene>
<dbReference type="RefSeq" id="WP_240831590.1">
    <property type="nucleotide sequence ID" value="NZ_JAKWBL010000004.1"/>
</dbReference>
<keyword evidence="8 10" id="KW-1133">Transmembrane helix</keyword>
<evidence type="ECO:0000256" key="8">
    <source>
        <dbReference type="ARBA" id="ARBA00022989"/>
    </source>
</evidence>
<dbReference type="PANTHER" id="PTHR36122">
    <property type="entry name" value="NICOTINAMIDE RIBOSIDE TRANSPORTER PNUC"/>
    <property type="match status" value="1"/>
</dbReference>
<comment type="similarity">
    <text evidence="3">Belongs to the nicotinamide ribonucleoside (NR) uptake permease (TC 4.B.1) family.</text>
</comment>
<evidence type="ECO:0000256" key="2">
    <source>
        <dbReference type="ARBA" id="ARBA00004651"/>
    </source>
</evidence>
<organism evidence="11 12">
    <name type="scientific">Niabella ginsengisoli</name>
    <dbReference type="NCBI Taxonomy" id="522298"/>
    <lineage>
        <taxon>Bacteria</taxon>
        <taxon>Pseudomonadati</taxon>
        <taxon>Bacteroidota</taxon>
        <taxon>Chitinophagia</taxon>
        <taxon>Chitinophagales</taxon>
        <taxon>Chitinophagaceae</taxon>
        <taxon>Niabella</taxon>
    </lineage>
</organism>
<dbReference type="NCBIfam" id="TIGR01528">
    <property type="entry name" value="NMN_trans_PnuC"/>
    <property type="match status" value="1"/>
</dbReference>
<evidence type="ECO:0000256" key="1">
    <source>
        <dbReference type="ARBA" id="ARBA00002672"/>
    </source>
</evidence>
<keyword evidence="9 10" id="KW-0472">Membrane</keyword>
<dbReference type="Pfam" id="PF04973">
    <property type="entry name" value="NMN_transporter"/>
    <property type="match status" value="1"/>
</dbReference>
<comment type="function">
    <text evidence="1">Required for nicotinamide riboside transport across the inner membrane.</text>
</comment>
<evidence type="ECO:0000256" key="6">
    <source>
        <dbReference type="ARBA" id="ARBA00022475"/>
    </source>
</evidence>
<evidence type="ECO:0000256" key="4">
    <source>
        <dbReference type="ARBA" id="ARBA00017522"/>
    </source>
</evidence>
<evidence type="ECO:0000256" key="7">
    <source>
        <dbReference type="ARBA" id="ARBA00022692"/>
    </source>
</evidence>
<comment type="caution">
    <text evidence="11">The sequence shown here is derived from an EMBL/GenBank/DDBJ whole genome shotgun (WGS) entry which is preliminary data.</text>
</comment>
<feature type="transmembrane region" description="Helical" evidence="10">
    <location>
        <begin position="177"/>
        <end position="195"/>
    </location>
</feature>